<keyword evidence="2" id="KW-0479">Metal-binding</keyword>
<dbReference type="STRING" id="1245748.A0A397HYQ0"/>
<keyword evidence="7" id="KW-1185">Reference proteome</keyword>
<dbReference type="Proteomes" id="UP000215289">
    <property type="component" value="Unassembled WGS sequence"/>
</dbReference>
<dbReference type="EMBL" id="NIDN02000163">
    <property type="protein sequence ID" value="RLL95210.1"/>
    <property type="molecule type" value="Genomic_DNA"/>
</dbReference>
<reference evidence="6 7" key="1">
    <citation type="submission" date="2018-08" db="EMBL/GenBank/DDBJ databases">
        <title>Draft genome sequences of two Aspergillus turcosus clinical strains isolated from bronchoalveolar lavage fluid: one azole-susceptible and the other azole-resistant.</title>
        <authorList>
            <person name="Parent-Michaud M."/>
            <person name="Dufresne P.J."/>
            <person name="Fournier E."/>
            <person name="Martineau C."/>
            <person name="Moreira S."/>
            <person name="Perkins V."/>
            <person name="De Repentigny L."/>
            <person name="Dufresne S.F."/>
        </authorList>
    </citation>
    <scope>NUCLEOTIDE SEQUENCE [LARGE SCALE GENOMIC DNA]</scope>
    <source>
        <strain evidence="6">HMR AF 1038</strain>
    </source>
</reference>
<keyword evidence="5" id="KW-0472">Membrane</keyword>
<evidence type="ECO:0000256" key="5">
    <source>
        <dbReference type="SAM" id="Phobius"/>
    </source>
</evidence>
<sequence>MGSLILWGLPVLYPLTGWLLELCMFAYAVTVTIYLVTARWKSTEHYHIPGKKNPASITSHECPYSYIRQIYGHQHWAPFVERLSPGLRKDDPAKYEIVNEIMDAIHLCLMLVDDISDGSKLRKGHIAAHRIYGPSETANRAYYRVTQILRRTTIEFPRLAPWLMQDLEEILEGQDLSLVWRRDGVSGFPVDDRERKDAYRRMASLKTGALFRLLGHLVLENRSMDETLTQIAWYAQVQNDCKNVYSAEYADLKGSLAEDLRNRELNYPIVLALNVPGSKDVERALEFPTSRNIRRAMRVIQCSKIRALCAAELQKSSIGIEEWLKLWGRKEKMDLKK</sequence>
<evidence type="ECO:0000313" key="6">
    <source>
        <dbReference type="EMBL" id="RLL95210.1"/>
    </source>
</evidence>
<dbReference type="AlphaFoldDB" id="A0A397HYQ0"/>
<keyword evidence="3" id="KW-0460">Magnesium</keyword>
<dbReference type="GO" id="GO:0046872">
    <property type="term" value="F:metal ion binding"/>
    <property type="evidence" value="ECO:0007669"/>
    <property type="project" value="UniProtKB-KW"/>
</dbReference>
<keyword evidence="5" id="KW-1133">Transmembrane helix</keyword>
<dbReference type="Pfam" id="PF00348">
    <property type="entry name" value="polyprenyl_synt"/>
    <property type="match status" value="1"/>
</dbReference>
<dbReference type="InterPro" id="IPR008949">
    <property type="entry name" value="Isoprenoid_synthase_dom_sf"/>
</dbReference>
<protein>
    <submittedName>
        <fullName evidence="6">Uncharacterized protein</fullName>
    </submittedName>
</protein>
<proteinExistence type="inferred from homology"/>
<evidence type="ECO:0000256" key="4">
    <source>
        <dbReference type="RuleBase" id="RU004466"/>
    </source>
</evidence>
<evidence type="ECO:0000256" key="1">
    <source>
        <dbReference type="ARBA" id="ARBA00022679"/>
    </source>
</evidence>
<dbReference type="GO" id="GO:0008299">
    <property type="term" value="P:isoprenoid biosynthetic process"/>
    <property type="evidence" value="ECO:0007669"/>
    <property type="project" value="InterPro"/>
</dbReference>
<comment type="similarity">
    <text evidence="4">Belongs to the FPP/GGPP synthase family.</text>
</comment>
<keyword evidence="1 4" id="KW-0808">Transferase</keyword>
<dbReference type="CDD" id="cd00867">
    <property type="entry name" value="Trans_IPPS"/>
    <property type="match status" value="1"/>
</dbReference>
<organism evidence="6 7">
    <name type="scientific">Aspergillus turcosus</name>
    <dbReference type="NCBI Taxonomy" id="1245748"/>
    <lineage>
        <taxon>Eukaryota</taxon>
        <taxon>Fungi</taxon>
        <taxon>Dikarya</taxon>
        <taxon>Ascomycota</taxon>
        <taxon>Pezizomycotina</taxon>
        <taxon>Eurotiomycetes</taxon>
        <taxon>Eurotiomycetidae</taxon>
        <taxon>Eurotiales</taxon>
        <taxon>Aspergillaceae</taxon>
        <taxon>Aspergillus</taxon>
        <taxon>Aspergillus subgen. Fumigati</taxon>
    </lineage>
</organism>
<dbReference type="InterPro" id="IPR000092">
    <property type="entry name" value="Polyprenyl_synt"/>
</dbReference>
<accession>A0A397HYQ0</accession>
<evidence type="ECO:0000313" key="7">
    <source>
        <dbReference type="Proteomes" id="UP000215289"/>
    </source>
</evidence>
<dbReference type="Gene3D" id="1.10.600.10">
    <property type="entry name" value="Farnesyl Diphosphate Synthase"/>
    <property type="match status" value="1"/>
</dbReference>
<evidence type="ECO:0000256" key="2">
    <source>
        <dbReference type="ARBA" id="ARBA00022723"/>
    </source>
</evidence>
<dbReference type="SUPFAM" id="SSF48576">
    <property type="entry name" value="Terpenoid synthases"/>
    <property type="match status" value="1"/>
</dbReference>
<evidence type="ECO:0000256" key="3">
    <source>
        <dbReference type="ARBA" id="ARBA00022842"/>
    </source>
</evidence>
<dbReference type="PANTHER" id="PTHR12001">
    <property type="entry name" value="GERANYLGERANYL PYROPHOSPHATE SYNTHASE"/>
    <property type="match status" value="1"/>
</dbReference>
<feature type="transmembrane region" description="Helical" evidence="5">
    <location>
        <begin position="12"/>
        <end position="36"/>
    </location>
</feature>
<name>A0A397HYQ0_9EURO</name>
<dbReference type="GO" id="GO:0004659">
    <property type="term" value="F:prenyltransferase activity"/>
    <property type="evidence" value="ECO:0007669"/>
    <property type="project" value="InterPro"/>
</dbReference>
<dbReference type="GO" id="GO:0046165">
    <property type="term" value="P:alcohol biosynthetic process"/>
    <property type="evidence" value="ECO:0007669"/>
    <property type="project" value="UniProtKB-ARBA"/>
</dbReference>
<dbReference type="PANTHER" id="PTHR12001:SF44">
    <property type="entry name" value="GERANYLGERANYL PYROPHOSPHATE SYNTHASE"/>
    <property type="match status" value="1"/>
</dbReference>
<dbReference type="OrthoDB" id="6921389at2759"/>
<keyword evidence="5" id="KW-0812">Transmembrane</keyword>
<dbReference type="GO" id="GO:0043386">
    <property type="term" value="P:mycotoxin biosynthetic process"/>
    <property type="evidence" value="ECO:0007669"/>
    <property type="project" value="UniProtKB-ARBA"/>
</dbReference>
<gene>
    <name evidence="6" type="ORF">CFD26_104199</name>
</gene>
<comment type="caution">
    <text evidence="6">The sequence shown here is derived from an EMBL/GenBank/DDBJ whole genome shotgun (WGS) entry which is preliminary data.</text>
</comment>